<evidence type="ECO:0000256" key="4">
    <source>
        <dbReference type="ARBA" id="ARBA00023136"/>
    </source>
</evidence>
<dbReference type="Proteomes" id="UP001163828">
    <property type="component" value="Unassembled WGS sequence"/>
</dbReference>
<evidence type="ECO:0000259" key="10">
    <source>
        <dbReference type="Pfam" id="PF13515"/>
    </source>
</evidence>
<feature type="coiled-coil region" evidence="5">
    <location>
        <begin position="520"/>
        <end position="547"/>
    </location>
</feature>
<dbReference type="InterPro" id="IPR018823">
    <property type="entry name" value="ArAE_2_N"/>
</dbReference>
<feature type="transmembrane region" description="Helical" evidence="7">
    <location>
        <begin position="229"/>
        <end position="249"/>
    </location>
</feature>
<feature type="domain" description="Putative ER transporter 6TM N-terminal" evidence="9">
    <location>
        <begin position="69"/>
        <end position="552"/>
    </location>
</feature>
<name>A0ABQ8Q3Q2_9AGAR</name>
<comment type="subcellular location">
    <subcellularLocation>
        <location evidence="1">Membrane</location>
        <topology evidence="1">Multi-pass membrane protein</topology>
    </subcellularLocation>
</comment>
<dbReference type="PANTHER" id="PTHR37994">
    <property type="entry name" value="ARAE_2_N DOMAIN-CONTAINING PROTEIN-RELATED"/>
    <property type="match status" value="1"/>
</dbReference>
<evidence type="ECO:0000259" key="8">
    <source>
        <dbReference type="Pfam" id="PF10334"/>
    </source>
</evidence>
<dbReference type="InterPro" id="IPR018820">
    <property type="entry name" value="BRE4-related_DUF2421"/>
</dbReference>
<dbReference type="Pfam" id="PF10334">
    <property type="entry name" value="BRE4"/>
    <property type="match status" value="1"/>
</dbReference>
<evidence type="ECO:0000256" key="3">
    <source>
        <dbReference type="ARBA" id="ARBA00022989"/>
    </source>
</evidence>
<dbReference type="InterPro" id="IPR049453">
    <property type="entry name" value="Memb_transporter_dom"/>
</dbReference>
<dbReference type="Pfam" id="PF10337">
    <property type="entry name" value="ArAE_2_N"/>
    <property type="match status" value="1"/>
</dbReference>
<protein>
    <recommendedName>
        <fullName evidence="13">ER transporter 6TM N-terminal domain-containing protein</fullName>
    </recommendedName>
</protein>
<evidence type="ECO:0000256" key="1">
    <source>
        <dbReference type="ARBA" id="ARBA00004141"/>
    </source>
</evidence>
<keyword evidence="2 7" id="KW-0812">Transmembrane</keyword>
<sequence>MTELAKPRPPAIHTHFSKPEDQNATNSHTSSSSVNKTKIKDKKRAMTSKWQWPSFLAWIPANWLWFKIRLALRCAIAAWVSSVLFIIPTVQVWIGQASFLLLIAAFLSPPVDPFLAVVEREVLISLFVAATWAFACLGMFLANLARSNTDMSVSIQTALFSNGQYVEAAPSAILAIFIFVGTAILLYIRVHQGPGPYLFATLFSCICLITNLTTAALVPYPYYVLGRSIFIPLVFHSLISILASILLFPESLSNNFTTRVAAVFAPLQKATSIHLTLLRTKPGGDCVEEFREHINALSGVVAQSEAALAPLAQAARLLPSEVVYSRYSPRDWRPLQDLARRVAVRSNGMMIYFTLIDPTRERFPVTPATTRPGTPAGTAPSTPVEKHSEPPHHHHLSNLLHRAHLHNSSRHHHRASSSYGHRHTSHAPVGVFESQRYLDLEAHVWHDPRTESHTTQTHNLLQESCTPLLEQCQSATGCLQSWFAGAASRDGASWKLAKAILSSALFSTAAKTERREKAKQFQWEERVAEIRNVRQKLEEELALFRKVARLNVVKLYTDALDPLDSPSADDSYPWSYDYNQLPSHRYLFNCYVYQYHLMRFADMLGELLDHVIRLETRPERRHRRVWTPKLHSLASIALFLRWIKGVWTYSDNVGRSASTGYEAEEGEEEDPDRVQHVDRDRSRDVELDELSGETRVGNGVVRDEEGDMYGVGLPYPKWRDPDALPPSNVWELMGRWMYKRVVGLTGGNALYAVKAGVLTTLMCIPFFIRGSAQFAYGESIEVLWKSTVRSNPFYSQIIDSFGECMFLSRSVSSMFRRILTFFNFKSVMAQLTSARFRGDTTFGFLTRILSTFLGGAVGLCMWYICAPTTGHHASPYALGAIFAVCFPFFFYIRLYIPGPPMKILIFFVTTVLVIGYSYQDQYQALPSSPGVGWSVAWRRFLLVACGVFAAFIFSFFPPAFTLRRYQRTTLATTCAELGVIYCAVLSLPYAGHEGGNKNDTSHDDPGTWTLGHSEETHAIVARLIAIRGKLGRLKAGKVNVKYEISLRGKWPEERYHTLFDLQMQISYSLSHLLSVIEHLEPAWTRALLSRTRFIDPNFQGDVLAVISMISTSLRTGSPLPQITPCPLVDRFMLKYHGLNVIHKEAEEDYGLPRTLTKETLENEQYLMFCVGVSTAFGIVGRLDRLMVAAKEIVGEQYHIQGLGFGGFGSGIAKREGVPLGSRTSTRI</sequence>
<feature type="transmembrane region" description="Helical" evidence="7">
    <location>
        <begin position="165"/>
        <end position="188"/>
    </location>
</feature>
<feature type="transmembrane region" description="Helical" evidence="7">
    <location>
        <begin position="876"/>
        <end position="896"/>
    </location>
</feature>
<keyword evidence="5" id="KW-0175">Coiled coil</keyword>
<feature type="domain" description="Integral membrane bound transporter" evidence="10">
    <location>
        <begin position="836"/>
        <end position="953"/>
    </location>
</feature>
<comment type="caution">
    <text evidence="11">The sequence shown here is derived from an EMBL/GenBank/DDBJ whole genome shotgun (WGS) entry which is preliminary data.</text>
</comment>
<evidence type="ECO:0000313" key="11">
    <source>
        <dbReference type="EMBL" id="KAJ3992341.1"/>
    </source>
</evidence>
<feature type="compositionally biased region" description="Low complexity" evidence="6">
    <location>
        <begin position="364"/>
        <end position="383"/>
    </location>
</feature>
<feature type="transmembrane region" description="Helical" evidence="7">
    <location>
        <begin position="93"/>
        <end position="111"/>
    </location>
</feature>
<feature type="transmembrane region" description="Helical" evidence="7">
    <location>
        <begin position="123"/>
        <end position="145"/>
    </location>
</feature>
<accession>A0ABQ8Q3Q2</accession>
<evidence type="ECO:0008006" key="13">
    <source>
        <dbReference type="Google" id="ProtNLM"/>
    </source>
</evidence>
<gene>
    <name evidence="11" type="ORF">F5050DRAFT_1898044</name>
</gene>
<proteinExistence type="predicted"/>
<evidence type="ECO:0000259" key="9">
    <source>
        <dbReference type="Pfam" id="PF10337"/>
    </source>
</evidence>
<evidence type="ECO:0000256" key="2">
    <source>
        <dbReference type="ARBA" id="ARBA00022692"/>
    </source>
</evidence>
<feature type="transmembrane region" description="Helical" evidence="7">
    <location>
        <begin position="197"/>
        <end position="223"/>
    </location>
</feature>
<reference evidence="11" key="1">
    <citation type="submission" date="2022-08" db="EMBL/GenBank/DDBJ databases">
        <authorList>
            <consortium name="DOE Joint Genome Institute"/>
            <person name="Min B."/>
            <person name="Riley R."/>
            <person name="Sierra-Patev S."/>
            <person name="Naranjo-Ortiz M."/>
            <person name="Looney B."/>
            <person name="Konkel Z."/>
            <person name="Slot J.C."/>
            <person name="Sakamoto Y."/>
            <person name="Steenwyk J.L."/>
            <person name="Rokas A."/>
            <person name="Carro J."/>
            <person name="Camarero S."/>
            <person name="Ferreira P."/>
            <person name="Molpeceres G."/>
            <person name="Ruiz-Duenas F.J."/>
            <person name="Serrano A."/>
            <person name="Henrissat B."/>
            <person name="Drula E."/>
            <person name="Hughes K.W."/>
            <person name="Mata J.L."/>
            <person name="Ishikawa N.K."/>
            <person name="Vargas-Isla R."/>
            <person name="Ushijima S."/>
            <person name="Smith C.A."/>
            <person name="Ahrendt S."/>
            <person name="Andreopoulos W."/>
            <person name="He G."/>
            <person name="Labutti K."/>
            <person name="Lipzen A."/>
            <person name="Ng V."/>
            <person name="Sandor L."/>
            <person name="Barry K."/>
            <person name="Martinez A.T."/>
            <person name="Xiao Y."/>
            <person name="Gibbons J.G."/>
            <person name="Terashima K."/>
            <person name="Hibbett D.S."/>
            <person name="Grigoriev I.V."/>
        </authorList>
    </citation>
    <scope>NUCLEOTIDE SEQUENCE</scope>
    <source>
        <strain evidence="11">TFB10827</strain>
    </source>
</reference>
<keyword evidence="3 7" id="KW-1133">Transmembrane helix</keyword>
<feature type="transmembrane region" description="Helical" evidence="7">
    <location>
        <begin position="903"/>
        <end position="919"/>
    </location>
</feature>
<keyword evidence="4 7" id="KW-0472">Membrane</keyword>
<feature type="compositionally biased region" description="Acidic residues" evidence="6">
    <location>
        <begin position="662"/>
        <end position="671"/>
    </location>
</feature>
<dbReference type="EMBL" id="MU790868">
    <property type="protein sequence ID" value="KAJ3992341.1"/>
    <property type="molecule type" value="Genomic_DNA"/>
</dbReference>
<feature type="transmembrane region" description="Helical" evidence="7">
    <location>
        <begin position="939"/>
        <end position="960"/>
    </location>
</feature>
<feature type="region of interest" description="Disordered" evidence="6">
    <location>
        <begin position="1"/>
        <end position="39"/>
    </location>
</feature>
<evidence type="ECO:0000256" key="5">
    <source>
        <dbReference type="SAM" id="Coils"/>
    </source>
</evidence>
<keyword evidence="12" id="KW-1185">Reference proteome</keyword>
<organism evidence="11 12">
    <name type="scientific">Lentinula boryana</name>
    <dbReference type="NCBI Taxonomy" id="40481"/>
    <lineage>
        <taxon>Eukaryota</taxon>
        <taxon>Fungi</taxon>
        <taxon>Dikarya</taxon>
        <taxon>Basidiomycota</taxon>
        <taxon>Agaricomycotina</taxon>
        <taxon>Agaricomycetes</taxon>
        <taxon>Agaricomycetidae</taxon>
        <taxon>Agaricales</taxon>
        <taxon>Marasmiineae</taxon>
        <taxon>Omphalotaceae</taxon>
        <taxon>Lentinula</taxon>
    </lineage>
</organism>
<feature type="region of interest" description="Disordered" evidence="6">
    <location>
        <begin position="363"/>
        <end position="394"/>
    </location>
</feature>
<evidence type="ECO:0000256" key="7">
    <source>
        <dbReference type="SAM" id="Phobius"/>
    </source>
</evidence>
<evidence type="ECO:0000313" key="12">
    <source>
        <dbReference type="Proteomes" id="UP001163828"/>
    </source>
</evidence>
<feature type="domain" description="DUF2421" evidence="8">
    <location>
        <begin position="961"/>
        <end position="1197"/>
    </location>
</feature>
<dbReference type="Pfam" id="PF13515">
    <property type="entry name" value="FUSC_2"/>
    <property type="match status" value="1"/>
</dbReference>
<dbReference type="PANTHER" id="PTHR37994:SF1">
    <property type="entry name" value="ER TRANSPORTER 6TM N-TERMINAL DOMAIN-CONTAINING PROTEIN"/>
    <property type="match status" value="1"/>
</dbReference>
<feature type="region of interest" description="Disordered" evidence="6">
    <location>
        <begin position="659"/>
        <end position="680"/>
    </location>
</feature>
<feature type="transmembrane region" description="Helical" evidence="7">
    <location>
        <begin position="844"/>
        <end position="864"/>
    </location>
</feature>
<evidence type="ECO:0000256" key="6">
    <source>
        <dbReference type="SAM" id="MobiDB-lite"/>
    </source>
</evidence>
<feature type="compositionally biased region" description="Polar residues" evidence="6">
    <location>
        <begin position="22"/>
        <end position="36"/>
    </location>
</feature>